<dbReference type="EMBL" id="JBDJNQ010000004">
    <property type="protein sequence ID" value="MEN5377908.1"/>
    <property type="molecule type" value="Genomic_DNA"/>
</dbReference>
<sequence>MIRLLKEIDRYIFNTLISVLYEKFPEYKSVLDSQGGSVYAKNYTSENSSDFSTYLFMNEFSIFLGGKIIEDKTSVFVKKSFEYINLLGQSDNCEILNIVHVGILEILYTEEGVNREFVKMNLSEKLQPYFESWSKYYR</sequence>
<dbReference type="InterPro" id="IPR056091">
    <property type="entry name" value="DUF7674"/>
</dbReference>
<name>A0ABV0BUI7_9SPHI</name>
<dbReference type="Proteomes" id="UP001409291">
    <property type="component" value="Unassembled WGS sequence"/>
</dbReference>
<organism evidence="2 3">
    <name type="scientific">Sphingobacterium kitahiroshimense</name>
    <dbReference type="NCBI Taxonomy" id="470446"/>
    <lineage>
        <taxon>Bacteria</taxon>
        <taxon>Pseudomonadati</taxon>
        <taxon>Bacteroidota</taxon>
        <taxon>Sphingobacteriia</taxon>
        <taxon>Sphingobacteriales</taxon>
        <taxon>Sphingobacteriaceae</taxon>
        <taxon>Sphingobacterium</taxon>
    </lineage>
</organism>
<evidence type="ECO:0000259" key="1">
    <source>
        <dbReference type="Pfam" id="PF24722"/>
    </source>
</evidence>
<protein>
    <recommendedName>
        <fullName evidence="1">DUF7674 domain-containing protein</fullName>
    </recommendedName>
</protein>
<feature type="domain" description="DUF7674" evidence="1">
    <location>
        <begin position="20"/>
        <end position="134"/>
    </location>
</feature>
<accession>A0ABV0BUI7</accession>
<comment type="caution">
    <text evidence="2">The sequence shown here is derived from an EMBL/GenBank/DDBJ whole genome shotgun (WGS) entry which is preliminary data.</text>
</comment>
<reference evidence="2 3" key="1">
    <citation type="submission" date="2024-04" db="EMBL/GenBank/DDBJ databases">
        <title>WGS of bacteria from Torrens River.</title>
        <authorList>
            <person name="Wyrsch E.R."/>
            <person name="Drigo B."/>
        </authorList>
    </citation>
    <scope>NUCLEOTIDE SEQUENCE [LARGE SCALE GENOMIC DNA]</scope>
    <source>
        <strain evidence="2 3">TWI391</strain>
    </source>
</reference>
<keyword evidence="3" id="KW-1185">Reference proteome</keyword>
<dbReference type="Pfam" id="PF24722">
    <property type="entry name" value="DUF7674"/>
    <property type="match status" value="1"/>
</dbReference>
<dbReference type="RefSeq" id="WP_346581323.1">
    <property type="nucleotide sequence ID" value="NZ_JBDJNQ010000004.1"/>
</dbReference>
<evidence type="ECO:0000313" key="2">
    <source>
        <dbReference type="EMBL" id="MEN5377908.1"/>
    </source>
</evidence>
<evidence type="ECO:0000313" key="3">
    <source>
        <dbReference type="Proteomes" id="UP001409291"/>
    </source>
</evidence>
<gene>
    <name evidence="2" type="ORF">ABE541_11585</name>
</gene>
<proteinExistence type="predicted"/>